<sequence length="913" mass="101569">MHEILPLGGLLLILNIREVTSSHVLPTVAPSYLTSSLEASSPAVTLVPDGVVVSLYYETYRMNYTVDLAHVESARFLQHHQRVCADVSLVPPRLDRWFGGGDSQFYLTYHGCRLTFFTSRPEGVAFAVTLHMPMVPSLGRHVQAWLELKAPRSPVYPMERSGAVVPGAVCLVQAAVRQAQSKHLLETVDHTFPSSTASQATETVSPCRQVGDLLLIIDRSRVTVTSTVLPAISSTPFTLSSGWSSGASLTISPTPEPSPTSSLWPSSSAPSILFDTKSSEPTDQSYPPKVTFTFEWEVPKSLEREIPGYATTVLMEKPDRVEVDGYKTLRVGTLYLIVDTLEVVDTNQLGSTSTLPYFSLRSTYTSTVPLTLTPSLTTPATPATTAPSISTETSTTTTATTPKTSTTITTTSPPTTTSTTTSTTATTTTQSTTRTSFFLSMSFEVMNLTWHQELNDSTSAEFRQHEEQFCQKWRPLRMNFSLQFRTLEGHDPVRMKRLVLSNIKEHARRTTFQDLVVLQMGDLLLSMDSITSTSTTIPTSHRRATMVRPSYSIAYEYVYGLYPGNFSAALLDHNSQEFRVAAWEFCGGISSIFRNLGIRDIRERYQGCYVNAFGDGVETTVNFTIVFNETTVIEKERLYSIIFYSQLMEGMDYLPIGSLWVTASQSARYYLLMLQQFTTHPYPYITTTPPSVFTYVEIKFQVQAPEWTSDLADSSSARFQTLAQSFCRDASTAIFIDRLMYGRYLTQQYFLLTADVVATRQRRRTSDQQDHTDNHLLPPRFVDDRRNPMLIVADLTFRGEQPASLDSDVDTILFEMPDWVIVQNESAAIKIGDLYIHADSSSTASAQRRQAANPCLLGGDTYRHPALCDRFLQCVGDQPFEIECGPGSIYTDGTCKTPLPGFLCTSAPTLLSM</sequence>
<protein>
    <recommendedName>
        <fullName evidence="3">Chitin-binding type-2 domain-containing protein</fullName>
    </recommendedName>
</protein>
<dbReference type="Gene3D" id="3.30.70.960">
    <property type="entry name" value="SEA domain"/>
    <property type="match status" value="1"/>
</dbReference>
<keyword evidence="5" id="KW-1185">Reference proteome</keyword>
<dbReference type="SUPFAM" id="SSF57625">
    <property type="entry name" value="Invertebrate chitin-binding proteins"/>
    <property type="match status" value="1"/>
</dbReference>
<gene>
    <name evidence="4" type="ORF">C0Q70_21241</name>
</gene>
<dbReference type="AlphaFoldDB" id="A0A2T7NC01"/>
<evidence type="ECO:0000256" key="2">
    <source>
        <dbReference type="SAM" id="SignalP"/>
    </source>
</evidence>
<dbReference type="InterPro" id="IPR036364">
    <property type="entry name" value="SEA_dom_sf"/>
</dbReference>
<keyword evidence="2" id="KW-0732">Signal</keyword>
<comment type="caution">
    <text evidence="4">The sequence shown here is derived from an EMBL/GenBank/DDBJ whole genome shotgun (WGS) entry which is preliminary data.</text>
</comment>
<evidence type="ECO:0000256" key="1">
    <source>
        <dbReference type="SAM" id="MobiDB-lite"/>
    </source>
</evidence>
<proteinExistence type="predicted"/>
<feature type="chain" id="PRO_5015558262" description="Chitin-binding type-2 domain-containing protein" evidence="2">
    <location>
        <begin position="22"/>
        <end position="913"/>
    </location>
</feature>
<dbReference type="EMBL" id="PZQS01000014">
    <property type="protein sequence ID" value="PVD18691.1"/>
    <property type="molecule type" value="Genomic_DNA"/>
</dbReference>
<dbReference type="InterPro" id="IPR036508">
    <property type="entry name" value="Chitin-bd_dom_sf"/>
</dbReference>
<accession>A0A2T7NC01</accession>
<organism evidence="4 5">
    <name type="scientific">Pomacea canaliculata</name>
    <name type="common">Golden apple snail</name>
    <dbReference type="NCBI Taxonomy" id="400727"/>
    <lineage>
        <taxon>Eukaryota</taxon>
        <taxon>Metazoa</taxon>
        <taxon>Spiralia</taxon>
        <taxon>Lophotrochozoa</taxon>
        <taxon>Mollusca</taxon>
        <taxon>Gastropoda</taxon>
        <taxon>Caenogastropoda</taxon>
        <taxon>Architaenioglossa</taxon>
        <taxon>Ampullarioidea</taxon>
        <taxon>Ampullariidae</taxon>
        <taxon>Pomacea</taxon>
    </lineage>
</organism>
<dbReference type="PROSITE" id="PS50940">
    <property type="entry name" value="CHIT_BIND_II"/>
    <property type="match status" value="1"/>
</dbReference>
<evidence type="ECO:0000313" key="4">
    <source>
        <dbReference type="EMBL" id="PVD18691.1"/>
    </source>
</evidence>
<dbReference type="GO" id="GO:0008061">
    <property type="term" value="F:chitin binding"/>
    <property type="evidence" value="ECO:0007669"/>
    <property type="project" value="InterPro"/>
</dbReference>
<feature type="region of interest" description="Disordered" evidence="1">
    <location>
        <begin position="374"/>
        <end position="428"/>
    </location>
</feature>
<reference evidence="4 5" key="1">
    <citation type="submission" date="2018-04" db="EMBL/GenBank/DDBJ databases">
        <title>The genome of golden apple snail Pomacea canaliculata provides insight into stress tolerance and invasive adaptation.</title>
        <authorList>
            <person name="Liu C."/>
            <person name="Liu B."/>
            <person name="Ren Y."/>
            <person name="Zhang Y."/>
            <person name="Wang H."/>
            <person name="Li S."/>
            <person name="Jiang F."/>
            <person name="Yin L."/>
            <person name="Zhang G."/>
            <person name="Qian W."/>
            <person name="Fan W."/>
        </authorList>
    </citation>
    <scope>NUCLEOTIDE SEQUENCE [LARGE SCALE GENOMIC DNA]</scope>
    <source>
        <strain evidence="4">SZHN2017</strain>
        <tissue evidence="4">Muscle</tissue>
    </source>
</reference>
<dbReference type="OrthoDB" id="6148570at2759"/>
<evidence type="ECO:0000259" key="3">
    <source>
        <dbReference type="PROSITE" id="PS50940"/>
    </source>
</evidence>
<dbReference type="GO" id="GO:0005576">
    <property type="term" value="C:extracellular region"/>
    <property type="evidence" value="ECO:0007669"/>
    <property type="project" value="InterPro"/>
</dbReference>
<dbReference type="Proteomes" id="UP000245119">
    <property type="component" value="Linkage Group LG14"/>
</dbReference>
<evidence type="ECO:0000313" key="5">
    <source>
        <dbReference type="Proteomes" id="UP000245119"/>
    </source>
</evidence>
<feature type="domain" description="Chitin-binding type-2" evidence="3">
    <location>
        <begin position="852"/>
        <end position="906"/>
    </location>
</feature>
<dbReference type="InterPro" id="IPR002557">
    <property type="entry name" value="Chitin-bd_dom"/>
</dbReference>
<feature type="signal peptide" evidence="2">
    <location>
        <begin position="1"/>
        <end position="21"/>
    </location>
</feature>
<name>A0A2T7NC01_POMCA</name>
<feature type="region of interest" description="Disordered" evidence="1">
    <location>
        <begin position="248"/>
        <end position="267"/>
    </location>
</feature>